<sequence length="453" mass="51915">MFQYSALPCFSTQLCHVPLLSSAMFHYSVLPDGGAGEEGRGPSLPLCSGCGLPLLDSLKKIPCPQPPNASSTIYHHNNPTATRLSAKDRKTEDFDSDDSIALCGSGFAPGYREDSILQFHFKGWWEEERYEDGIKWNFLEHKGTYFPPEYQPLPDDVRFYYNETPGHPQDHEYTTKEVFRSNFVTDWRKVIKDVNQKIVDDYGFCLLDHHREHPKMGMLKKRVKPENAIINCSKDSRVPAPPVGYCCKEVRHDNMVTWMASWTENVLGSAKYIMLNANSKLKLALRAGNEKEEEGETADTVGCCSLRVEHITLHPTLDGQACVVEFDFLGEDSMHYYNKVPVSKRQEQASVARKERGINCSVLEEEERRRKKWRGNRMYPLKKTSEREEQGLFMHNKQPGDDLFDRLSRYHPGEKRALYRWFYKVLEGGAGKKPANCVMLAVNTQAEFKAHKT</sequence>
<dbReference type="Pfam" id="PF02919">
    <property type="entry name" value="Topoisom_I_N"/>
    <property type="match status" value="2"/>
</dbReference>
<organism evidence="11 12">
    <name type="scientific">Coilia grayii</name>
    <name type="common">Gray's grenadier anchovy</name>
    <dbReference type="NCBI Taxonomy" id="363190"/>
    <lineage>
        <taxon>Eukaryota</taxon>
        <taxon>Metazoa</taxon>
        <taxon>Chordata</taxon>
        <taxon>Craniata</taxon>
        <taxon>Vertebrata</taxon>
        <taxon>Euteleostomi</taxon>
        <taxon>Actinopterygii</taxon>
        <taxon>Neopterygii</taxon>
        <taxon>Teleostei</taxon>
        <taxon>Clupei</taxon>
        <taxon>Clupeiformes</taxon>
        <taxon>Clupeoidei</taxon>
        <taxon>Engraulidae</taxon>
        <taxon>Coilinae</taxon>
        <taxon>Coilia</taxon>
    </lineage>
</organism>
<dbReference type="GO" id="GO:0003677">
    <property type="term" value="F:DNA binding"/>
    <property type="evidence" value="ECO:0007669"/>
    <property type="project" value="UniProtKB-UniRule"/>
</dbReference>
<keyword evidence="7" id="KW-0413">Isomerase</keyword>
<evidence type="ECO:0000256" key="1">
    <source>
        <dbReference type="ARBA" id="ARBA00000213"/>
    </source>
</evidence>
<dbReference type="PROSITE" id="PS52038">
    <property type="entry name" value="TOPO_IB_2"/>
    <property type="match status" value="1"/>
</dbReference>
<dbReference type="InterPro" id="IPR011010">
    <property type="entry name" value="DNA_brk_join_enz"/>
</dbReference>
<evidence type="ECO:0000256" key="4">
    <source>
        <dbReference type="ARBA" id="ARBA00019632"/>
    </source>
</evidence>
<feature type="domain" description="DNA topoisomerase I eukaryotic-type" evidence="10">
    <location>
        <begin position="212"/>
        <end position="452"/>
    </location>
</feature>
<dbReference type="InterPro" id="IPR013030">
    <property type="entry name" value="DNA_topo_DNA_db_N_dom2"/>
</dbReference>
<comment type="caution">
    <text evidence="9">Lacks conserved residue(s) required for the propagation of feature annotation.</text>
</comment>
<evidence type="ECO:0000256" key="5">
    <source>
        <dbReference type="ARBA" id="ARBA00023029"/>
    </source>
</evidence>
<keyword evidence="6 9" id="KW-0238">DNA-binding</keyword>
<dbReference type="InterPro" id="IPR008336">
    <property type="entry name" value="TopoI_DNA-bd_euk"/>
</dbReference>
<comment type="catalytic activity">
    <reaction evidence="1">
        <text>ATP-independent breakage of single-stranded DNA, followed by passage and rejoining.</text>
        <dbReference type="EC" id="5.6.2.1"/>
    </reaction>
</comment>
<dbReference type="Pfam" id="PF01028">
    <property type="entry name" value="Topoisom_I"/>
    <property type="match status" value="1"/>
</dbReference>
<dbReference type="InterPro" id="IPR014711">
    <property type="entry name" value="TopoI_cat_a-hlx-sub_euk"/>
</dbReference>
<dbReference type="AlphaFoldDB" id="A0ABD1K1Y8"/>
<evidence type="ECO:0000256" key="9">
    <source>
        <dbReference type="PROSITE-ProRule" id="PRU01382"/>
    </source>
</evidence>
<evidence type="ECO:0000313" key="12">
    <source>
        <dbReference type="Proteomes" id="UP001591681"/>
    </source>
</evidence>
<dbReference type="InterPro" id="IPR001631">
    <property type="entry name" value="TopoI"/>
</dbReference>
<dbReference type="GO" id="GO:0003917">
    <property type="term" value="F:DNA topoisomerase type I (single strand cut, ATP-independent) activity"/>
    <property type="evidence" value="ECO:0007669"/>
    <property type="project" value="UniProtKB-EC"/>
</dbReference>
<evidence type="ECO:0000256" key="6">
    <source>
        <dbReference type="ARBA" id="ARBA00023125"/>
    </source>
</evidence>
<protein>
    <recommendedName>
        <fullName evidence="4">DNA topoisomerase 1</fullName>
        <ecNumber evidence="3">5.6.2.1</ecNumber>
    </recommendedName>
    <alternativeName>
        <fullName evidence="8">DNA topoisomerase I</fullName>
    </alternativeName>
</protein>
<dbReference type="InterPro" id="IPR051062">
    <property type="entry name" value="Topoisomerase_IB"/>
</dbReference>
<dbReference type="Proteomes" id="UP001591681">
    <property type="component" value="Unassembled WGS sequence"/>
</dbReference>
<evidence type="ECO:0000259" key="10">
    <source>
        <dbReference type="SMART" id="SM00435"/>
    </source>
</evidence>
<evidence type="ECO:0000256" key="7">
    <source>
        <dbReference type="ARBA" id="ARBA00023235"/>
    </source>
</evidence>
<dbReference type="EMBL" id="JBHFQA010000009">
    <property type="protein sequence ID" value="KAL2093133.1"/>
    <property type="molecule type" value="Genomic_DNA"/>
</dbReference>
<dbReference type="SUPFAM" id="SSF56741">
    <property type="entry name" value="Eukaryotic DNA topoisomerase I, N-terminal DNA-binding fragment"/>
    <property type="match status" value="1"/>
</dbReference>
<dbReference type="SMART" id="SM00435">
    <property type="entry name" value="TOPEUc"/>
    <property type="match status" value="1"/>
</dbReference>
<comment type="caution">
    <text evidence="11">The sequence shown here is derived from an EMBL/GenBank/DDBJ whole genome shotgun (WGS) entry which is preliminary data.</text>
</comment>
<evidence type="ECO:0000256" key="3">
    <source>
        <dbReference type="ARBA" id="ARBA00012891"/>
    </source>
</evidence>
<comment type="similarity">
    <text evidence="2">Belongs to the type IB topoisomerase family.</text>
</comment>
<dbReference type="InterPro" id="IPR013499">
    <property type="entry name" value="TopoI_euk"/>
</dbReference>
<dbReference type="SUPFAM" id="SSF56349">
    <property type="entry name" value="DNA breaking-rejoining enzymes"/>
    <property type="match status" value="1"/>
</dbReference>
<keyword evidence="5" id="KW-0799">Topoisomerase</keyword>
<dbReference type="Gene3D" id="3.90.15.10">
    <property type="entry name" value="Topoisomerase I, Chain A, domain 3"/>
    <property type="match status" value="1"/>
</dbReference>
<dbReference type="PRINTS" id="PR00416">
    <property type="entry name" value="EUTPISMRASEI"/>
</dbReference>
<evidence type="ECO:0000313" key="11">
    <source>
        <dbReference type="EMBL" id="KAL2093133.1"/>
    </source>
</evidence>
<evidence type="ECO:0000256" key="8">
    <source>
        <dbReference type="ARBA" id="ARBA00033297"/>
    </source>
</evidence>
<dbReference type="PANTHER" id="PTHR10290">
    <property type="entry name" value="DNA TOPOISOMERASE I"/>
    <property type="match status" value="1"/>
</dbReference>
<evidence type="ECO:0000256" key="2">
    <source>
        <dbReference type="ARBA" id="ARBA00006645"/>
    </source>
</evidence>
<dbReference type="InterPro" id="IPR036202">
    <property type="entry name" value="TopoI_DNA-bd_euk_N_sf"/>
</dbReference>
<accession>A0ABD1K1Y8</accession>
<dbReference type="Gene3D" id="2.170.11.10">
    <property type="entry name" value="DNA Topoisomerase I, domain 2"/>
    <property type="match status" value="1"/>
</dbReference>
<reference evidence="11 12" key="1">
    <citation type="submission" date="2024-09" db="EMBL/GenBank/DDBJ databases">
        <title>A chromosome-level genome assembly of Gray's grenadier anchovy, Coilia grayii.</title>
        <authorList>
            <person name="Fu Z."/>
        </authorList>
    </citation>
    <scope>NUCLEOTIDE SEQUENCE [LARGE SCALE GENOMIC DNA]</scope>
    <source>
        <strain evidence="11">G4</strain>
        <tissue evidence="11">Muscle</tissue>
    </source>
</reference>
<dbReference type="InterPro" id="IPR013500">
    <property type="entry name" value="TopoI_cat_euk"/>
</dbReference>
<gene>
    <name evidence="11" type="ORF">ACEWY4_010445</name>
</gene>
<dbReference type="PANTHER" id="PTHR10290:SF3">
    <property type="entry name" value="DNA TOPOISOMERASE 1"/>
    <property type="match status" value="1"/>
</dbReference>
<dbReference type="EC" id="5.6.2.1" evidence="3"/>
<proteinExistence type="inferred from homology"/>
<keyword evidence="12" id="KW-1185">Reference proteome</keyword>
<name>A0ABD1K1Y8_9TELE</name>